<feature type="transmembrane region" description="Helical" evidence="2">
    <location>
        <begin position="229"/>
        <end position="260"/>
    </location>
</feature>
<evidence type="ECO:0000256" key="2">
    <source>
        <dbReference type="SAM" id="Phobius"/>
    </source>
</evidence>
<proteinExistence type="predicted"/>
<feature type="region of interest" description="Disordered" evidence="1">
    <location>
        <begin position="1252"/>
        <end position="1282"/>
    </location>
</feature>
<dbReference type="RefSeq" id="WP_032586968.1">
    <property type="nucleotide sequence ID" value="NZ_CP014743.1"/>
</dbReference>
<evidence type="ECO:0000256" key="1">
    <source>
        <dbReference type="SAM" id="MobiDB-lite"/>
    </source>
</evidence>
<evidence type="ECO:0008006" key="4">
    <source>
        <dbReference type="Google" id="ProtNLM"/>
    </source>
</evidence>
<organism evidence="3">
    <name type="scientific">Campylobacter jejuni</name>
    <dbReference type="NCBI Taxonomy" id="197"/>
    <lineage>
        <taxon>Bacteria</taxon>
        <taxon>Pseudomonadati</taxon>
        <taxon>Campylobacterota</taxon>
        <taxon>Epsilonproteobacteria</taxon>
        <taxon>Campylobacterales</taxon>
        <taxon>Campylobacteraceae</taxon>
        <taxon>Campylobacter</taxon>
    </lineage>
</organism>
<feature type="transmembrane region" description="Helical" evidence="2">
    <location>
        <begin position="280"/>
        <end position="299"/>
    </location>
</feature>
<dbReference type="EMBL" id="CP017417">
    <property type="protein sequence ID" value="AOV09355.1"/>
    <property type="molecule type" value="Genomic_DNA"/>
</dbReference>
<gene>
    <name evidence="3" type="ORF">MTVDSCj13_b0008</name>
</gene>
<keyword evidence="2" id="KW-0472">Membrane</keyword>
<reference evidence="3" key="1">
    <citation type="submission" date="2016-09" db="EMBL/GenBank/DDBJ databases">
        <title>Complete genome of Campylobacter jejuni subsp. jejuni str.MTVDSCj13, Isolated from a Naturally Colonized Farm-Raised Chicken.</title>
        <authorList>
            <person name="Taveirne M.E."/>
            <person name="Parker C.T."/>
            <person name="Huynh S."/>
            <person name="DiRita V.J."/>
        </authorList>
    </citation>
    <scope>NUCLEOTIDE SEQUENCE</scope>
    <source>
        <strain evidence="3">MTVDSCj13</strain>
        <plasmid evidence="3">pMTVDSCj13-2</plasmid>
    </source>
</reference>
<sequence>MFISSKTELIQTIKNLTINNKEVKQIDFIYPNFSILHAILKNIDFHQRKMLSKNQILTMEILEILKQTCDNHNNIEINIHTLNELDAGQNVNLKDLSSSEICTKVYLEDLEEEIQDKKQGKDFNLFYHTDKNNLCIEFINTLKELAKDSEDITTLDELIENIDPDDISSEKFDDFKKKVLEKIGNVIESDFFKNSISPTLKNTYEKFINELLEHIKKLAEEKEYEKIKIILSAIVGVAIATVVAVLTGGAGLAILAAGLFSLMGSASEYYEFAQRDYGTLLTPLAAFLATRCAMFIHYINSRLLSCVLIINKKEIIDLSGFGLYLGSDESNIASNLAYKITLSEEIKSIENIFSEIFLNPEQKDKGYKNTPNDSKSSNLPAFISTQKLSNLYLKNNAILKNLQEDIKQFIYFSYIESPNFNSSKLAEFFAQKNQNAQIDLNTTKMSKNYLIISNIPNKYNAGLSESLTQEIANYNIQDKYRRIKKNIDTSKKTYDSTRDYSEYSIEMPQDENEPYILQLSPFVKISKEAYENSKKAYEDMQKVYKYLTNFVATPQKLPEFAKTAKEKLAISENEPMIEIVKKTENLRHCERINILAYIDYNKKINDKKWLPYFYIKKFFKQNEAKESIIEKEKKIAHQYLTFLKKEFFEKSDKSSFGNYSLMECLFISFVLYQAKLIFPNINLDLKKYGGSNFVYIKYLDKTYVLWTDECPIYVNNEPTNITAYEAVSQLLKILDKKDYSFVENDNSITIDDFFNELSKDLDTTNTLDKKIIKLKQMYYLDEQKCIKEFMNLDEETQRAFVAWMDIEKQISDLSKLLEQMYGKEYLNKAKEQKTSEIFTYAMLKILLSASPFISFTAQMLWDFNFLKTIEYVIQACIKINKEGFKEFFKEQLGIFAPPKKNSIYHIHIKSNLIIKARLQQIEKELIHTKIQMILAQEIKSNLIIQKNTSGLNLFITKIKEYFNEKQIKIYWSDKYMKQLFIYSNQESNISKIALMHSIDIQTQKYTIYTYAKLNKLDLASIVAGEFVGIFLNYLFPTNFKALQEQYESIVYQLYTFKDDSPLAVIRDHFITYPFAINSKFISFDLKKIFYGIDLCTGVFDTHFSFHYEIDQKLEENKEFLLKRLLSYLIIDEKRSALRITKDENETIQERDDYTFFNQSLNSIELIKSEIYILKNTALEKYYKEVNDEINLTAIQAYNEALQILQDFANGLYNTSKDKTGRYIEDKNKTRRLLEKLNIIGQNNLKAMYMGINGNRDKTSNTSRGKEDMTNKTSANADITSETKTPPNFIGRLATTIIIEDGLYMG</sequence>
<evidence type="ECO:0000313" key="3">
    <source>
        <dbReference type="EMBL" id="AOV09355.1"/>
    </source>
</evidence>
<geneLocation type="plasmid" evidence="3">
    <name>pMTVDSCj13-2</name>
</geneLocation>
<name>A0A1E7P811_CAMJU</name>
<feature type="compositionally biased region" description="Polar residues" evidence="1">
    <location>
        <begin position="1270"/>
        <end position="1282"/>
    </location>
</feature>
<protein>
    <recommendedName>
        <fullName evidence="4">3-deoxy-D-arabino-heptulosonate 7-phosphate synthase</fullName>
    </recommendedName>
</protein>
<keyword evidence="2" id="KW-0812">Transmembrane</keyword>
<accession>A0A1E7P811</accession>
<keyword evidence="2" id="KW-1133">Transmembrane helix</keyword>
<keyword evidence="3" id="KW-0614">Plasmid</keyword>
<feature type="compositionally biased region" description="Basic and acidic residues" evidence="1">
    <location>
        <begin position="1254"/>
        <end position="1269"/>
    </location>
</feature>